<evidence type="ECO:0000259" key="7">
    <source>
        <dbReference type="PROSITE" id="PS51000"/>
    </source>
</evidence>
<dbReference type="InterPro" id="IPR050313">
    <property type="entry name" value="Carb_Metab_HTH_regulators"/>
</dbReference>
<accession>A0ABS6TCH4</accession>
<dbReference type="InterPro" id="IPR014036">
    <property type="entry name" value="DeoR-like_C"/>
</dbReference>
<evidence type="ECO:0000256" key="4">
    <source>
        <dbReference type="ARBA" id="ARBA00023125"/>
    </source>
</evidence>
<dbReference type="InterPro" id="IPR001034">
    <property type="entry name" value="DeoR_HTH"/>
</dbReference>
<keyword evidence="9" id="KW-1185">Reference proteome</keyword>
<evidence type="ECO:0000313" key="9">
    <source>
        <dbReference type="Proteomes" id="UP000774130"/>
    </source>
</evidence>
<dbReference type="SMART" id="SM01134">
    <property type="entry name" value="DeoRC"/>
    <property type="match status" value="1"/>
</dbReference>
<name>A0ABS6TCH4_9ENTE</name>
<comment type="caution">
    <text evidence="8">The sequence shown here is derived from an EMBL/GenBank/DDBJ whole genome shotgun (WGS) entry which is preliminary data.</text>
</comment>
<evidence type="ECO:0000256" key="2">
    <source>
        <dbReference type="ARBA" id="ARBA00022491"/>
    </source>
</evidence>
<dbReference type="Pfam" id="PF08220">
    <property type="entry name" value="HTH_DeoR"/>
    <property type="match status" value="1"/>
</dbReference>
<dbReference type="GO" id="GO:0003677">
    <property type="term" value="F:DNA binding"/>
    <property type="evidence" value="ECO:0007669"/>
    <property type="project" value="UniProtKB-KW"/>
</dbReference>
<organism evidence="8 9">
    <name type="scientific">Enterococcus alishanensis</name>
    <dbReference type="NCBI Taxonomy" id="1303817"/>
    <lineage>
        <taxon>Bacteria</taxon>
        <taxon>Bacillati</taxon>
        <taxon>Bacillota</taxon>
        <taxon>Bacilli</taxon>
        <taxon>Lactobacillales</taxon>
        <taxon>Enterococcaceae</taxon>
        <taxon>Enterococcus</taxon>
    </lineage>
</organism>
<dbReference type="PROSITE" id="PS00894">
    <property type="entry name" value="HTH_DEOR_1"/>
    <property type="match status" value="1"/>
</dbReference>
<gene>
    <name evidence="8" type="ORF">KUA55_07650</name>
</gene>
<evidence type="ECO:0000313" key="8">
    <source>
        <dbReference type="EMBL" id="MBV7390549.1"/>
    </source>
</evidence>
<reference evidence="8 9" key="1">
    <citation type="submission" date="2021-06" db="EMBL/GenBank/DDBJ databases">
        <title>Enterococcus alishanensis sp. nov., a novel lactic acid bacterium isolated from fresh coffee beans.</title>
        <authorList>
            <person name="Chen Y.-S."/>
        </authorList>
    </citation>
    <scope>NUCLEOTIDE SEQUENCE [LARGE SCALE GENOMIC DNA]</scope>
    <source>
        <strain evidence="8 9">ALS3</strain>
    </source>
</reference>
<proteinExistence type="predicted"/>
<dbReference type="InterPro" id="IPR018356">
    <property type="entry name" value="Tscrpt_reg_HTH_DeoR_CS"/>
</dbReference>
<sequence length="249" mass="27701">MLKEERQQTIIDILNSEQKVIASDLSARLEVSEDTIRRDLKELDSKGLLKRVHSGALRVGPPVTDFSFRINLDNDKKTALAKKALPFLKEDSVIIIDGSTTNLALANEIPLDFRGRIITNSPPIAMALSQHKNLEVINLGGEFYKQSMINIGVTTYKSLKQIRADLYVMGIYNLDLDAGTSVPTIAEAEIKQEMTRCATEVLGMATTDKFSTVSHAIVGPIDDLTYLIAEKLPNQIRREYSLKDVLLID</sequence>
<evidence type="ECO:0000256" key="6">
    <source>
        <dbReference type="ARBA" id="ARBA00024937"/>
    </source>
</evidence>
<dbReference type="Proteomes" id="UP000774130">
    <property type="component" value="Unassembled WGS sequence"/>
</dbReference>
<keyword evidence="2" id="KW-0678">Repressor</keyword>
<protein>
    <recommendedName>
        <fullName evidence="1">Lactose phosphotransferase system repressor</fullName>
    </recommendedName>
</protein>
<keyword evidence="3" id="KW-0805">Transcription regulation</keyword>
<dbReference type="PANTHER" id="PTHR30363:SF4">
    <property type="entry name" value="GLYCEROL-3-PHOSPHATE REGULON REPRESSOR"/>
    <property type="match status" value="1"/>
</dbReference>
<evidence type="ECO:0000256" key="5">
    <source>
        <dbReference type="ARBA" id="ARBA00023163"/>
    </source>
</evidence>
<keyword evidence="5" id="KW-0804">Transcription</keyword>
<dbReference type="RefSeq" id="WP_218325611.1">
    <property type="nucleotide sequence ID" value="NZ_JAHUZB010000003.1"/>
</dbReference>
<dbReference type="SMART" id="SM00420">
    <property type="entry name" value="HTH_DEOR"/>
    <property type="match status" value="1"/>
</dbReference>
<evidence type="ECO:0000256" key="3">
    <source>
        <dbReference type="ARBA" id="ARBA00023015"/>
    </source>
</evidence>
<dbReference type="PROSITE" id="PS51000">
    <property type="entry name" value="HTH_DEOR_2"/>
    <property type="match status" value="1"/>
</dbReference>
<dbReference type="Pfam" id="PF00455">
    <property type="entry name" value="DeoRC"/>
    <property type="match status" value="1"/>
</dbReference>
<comment type="function">
    <text evidence="6">Repressor of the lactose catabolism operon. Galactose-6-phosphate is the inducer.</text>
</comment>
<keyword evidence="4 8" id="KW-0238">DNA-binding</keyword>
<dbReference type="PANTHER" id="PTHR30363">
    <property type="entry name" value="HTH-TYPE TRANSCRIPTIONAL REGULATOR SRLR-RELATED"/>
    <property type="match status" value="1"/>
</dbReference>
<dbReference type="EMBL" id="JAHUZB010000003">
    <property type="protein sequence ID" value="MBV7390549.1"/>
    <property type="molecule type" value="Genomic_DNA"/>
</dbReference>
<evidence type="ECO:0000256" key="1">
    <source>
        <dbReference type="ARBA" id="ARBA00021390"/>
    </source>
</evidence>
<feature type="domain" description="HTH deoR-type" evidence="7">
    <location>
        <begin position="3"/>
        <end position="58"/>
    </location>
</feature>